<keyword evidence="5 10" id="KW-0479">Metal-binding</keyword>
<dbReference type="Ensembl" id="ENSELUT00000043603.3">
    <property type="protein sequence ID" value="ENSELUP00000042816.1"/>
    <property type="gene ID" value="ENSELUG00000001015.3"/>
</dbReference>
<evidence type="ECO:0000313" key="14">
    <source>
        <dbReference type="Proteomes" id="UP000265140"/>
    </source>
</evidence>
<evidence type="ECO:0000256" key="8">
    <source>
        <dbReference type="ARBA" id="ARBA00023033"/>
    </source>
</evidence>
<dbReference type="GeneTree" id="ENSGT00950000182879"/>
<dbReference type="InterPro" id="IPR050182">
    <property type="entry name" value="Cytochrome_P450_fam2"/>
</dbReference>
<comment type="similarity">
    <text evidence="3 11">Belongs to the cytochrome P450 family.</text>
</comment>
<evidence type="ECO:0000256" key="10">
    <source>
        <dbReference type="PIRSR" id="PIRSR602401-1"/>
    </source>
</evidence>
<dbReference type="OMA" id="VMCQLTW"/>
<evidence type="ECO:0000256" key="11">
    <source>
        <dbReference type="RuleBase" id="RU000461"/>
    </source>
</evidence>
<sequence length="500" mass="57174">MDVLAWEWSWSAVGPTMLFGLLFLVFYEVYRFLLHGNRFPPGPRPWPLLGNIPQLLMKPAQTFAEIATYGEIASLYLGRKPSIVLNTLQVSKMALVENGAVFSGRPSLPVLDWIINGRGIVMSNGDSWRQQRKFASLTLKAFGLGKKSLEERVTEEAYYLIDELEKEGENPFDPQHMIQNAVSNIICSVVFGGRYDYEDKRFHNLLDIINENIFLTGSALGQIFNLFPFIKHFPGPHQRIQQNASELTGFISEEAREHRKTLDKDNLRDFIDAYLVQMEKQESIPNSTFFEENMVFSVADLFLAGTDTTSTTIRWGLIYMMEHPHIQEQCHKEIEYVLGFDRIPSMDDRAALPYVYATVHEVQRVGNIVPLGLIHSTTQATQLKGYYLHKGTNVLVNLTAILKDKDHWKYPDTFNPANFLDEKGQFCKNESFLAFSLGPRVCLGEQLARMELFVVFTALLQRLHFSWPPNTAPHDTEGVFGLTRSPKPFKMLCRRRGAKH</sequence>
<evidence type="ECO:0000313" key="13">
    <source>
        <dbReference type="Ensembl" id="ENSELUP00000042816.1"/>
    </source>
</evidence>
<dbReference type="CDD" id="cd11026">
    <property type="entry name" value="CYP2"/>
    <property type="match status" value="1"/>
</dbReference>
<dbReference type="Bgee" id="ENSELUG00000001015">
    <property type="expression patterns" value="Expressed in stomach and 11 other cell types or tissues"/>
</dbReference>
<dbReference type="InterPro" id="IPR001128">
    <property type="entry name" value="Cyt_P450"/>
</dbReference>
<proteinExistence type="inferred from homology"/>
<dbReference type="KEGG" id="els:105011964"/>
<dbReference type="GO" id="GO:0005506">
    <property type="term" value="F:iron ion binding"/>
    <property type="evidence" value="ECO:0007669"/>
    <property type="project" value="InterPro"/>
</dbReference>
<feature type="binding site" description="axial binding residue" evidence="10">
    <location>
        <position position="442"/>
    </location>
    <ligand>
        <name>heme</name>
        <dbReference type="ChEBI" id="CHEBI:30413"/>
    </ligand>
    <ligandPart>
        <name>Fe</name>
        <dbReference type="ChEBI" id="CHEBI:18248"/>
    </ligandPart>
</feature>
<dbReference type="PANTHER" id="PTHR24300">
    <property type="entry name" value="CYTOCHROME P450 508A4-RELATED"/>
    <property type="match status" value="1"/>
</dbReference>
<dbReference type="SUPFAM" id="SSF48264">
    <property type="entry name" value="Cytochrome P450"/>
    <property type="match status" value="1"/>
</dbReference>
<keyword evidence="4 10" id="KW-0349">Heme</keyword>
<evidence type="ECO:0000256" key="6">
    <source>
        <dbReference type="ARBA" id="ARBA00023002"/>
    </source>
</evidence>
<reference evidence="13" key="4">
    <citation type="submission" date="2025-09" db="UniProtKB">
        <authorList>
            <consortium name="Ensembl"/>
        </authorList>
    </citation>
    <scope>IDENTIFICATION</scope>
</reference>
<evidence type="ECO:0000256" key="5">
    <source>
        <dbReference type="ARBA" id="ARBA00022723"/>
    </source>
</evidence>
<evidence type="ECO:0000256" key="3">
    <source>
        <dbReference type="ARBA" id="ARBA00010617"/>
    </source>
</evidence>
<evidence type="ECO:0000256" key="1">
    <source>
        <dbReference type="ARBA" id="ARBA00001971"/>
    </source>
</evidence>
<dbReference type="GO" id="GO:0016712">
    <property type="term" value="F:oxidoreductase activity, acting on paired donors, with incorporation or reduction of molecular oxygen, reduced flavin or flavoprotein as one donor, and incorporation of one atom of oxygen"/>
    <property type="evidence" value="ECO:0007669"/>
    <property type="project" value="InterPro"/>
</dbReference>
<dbReference type="InterPro" id="IPR036396">
    <property type="entry name" value="Cyt_P450_sf"/>
</dbReference>
<evidence type="ECO:0000256" key="7">
    <source>
        <dbReference type="ARBA" id="ARBA00023004"/>
    </source>
</evidence>
<dbReference type="InterPro" id="IPR008069">
    <property type="entry name" value="Cyt_P450_E_grp-I_CYP2D-like"/>
</dbReference>
<feature type="transmembrane region" description="Helical" evidence="12">
    <location>
        <begin position="12"/>
        <end position="30"/>
    </location>
</feature>
<dbReference type="PRINTS" id="PR00385">
    <property type="entry name" value="P450"/>
</dbReference>
<protein>
    <submittedName>
        <fullName evidence="13">Cytochrome P450, family 2, subfamily AA, polypeptide 9</fullName>
    </submittedName>
</protein>
<dbReference type="Proteomes" id="UP000265140">
    <property type="component" value="Chromosome 8"/>
</dbReference>
<dbReference type="PROSITE" id="PS00086">
    <property type="entry name" value="CYTOCHROME_P450"/>
    <property type="match status" value="1"/>
</dbReference>
<keyword evidence="12" id="KW-1133">Transmembrane helix</keyword>
<dbReference type="GO" id="GO:0020037">
    <property type="term" value="F:heme binding"/>
    <property type="evidence" value="ECO:0007669"/>
    <property type="project" value="InterPro"/>
</dbReference>
<dbReference type="AlphaFoldDB" id="A0A3P9AP62"/>
<dbReference type="Pfam" id="PF00067">
    <property type="entry name" value="p450"/>
    <property type="match status" value="1"/>
</dbReference>
<dbReference type="InParanoid" id="A0A3P9AP62"/>
<dbReference type="GO" id="GO:0005737">
    <property type="term" value="C:cytoplasm"/>
    <property type="evidence" value="ECO:0007669"/>
    <property type="project" value="TreeGrafter"/>
</dbReference>
<comment type="cofactor">
    <cofactor evidence="1 10">
        <name>heme</name>
        <dbReference type="ChEBI" id="CHEBI:30413"/>
    </cofactor>
</comment>
<reference evidence="13" key="3">
    <citation type="submission" date="2025-08" db="UniProtKB">
        <authorList>
            <consortium name="Ensembl"/>
        </authorList>
    </citation>
    <scope>IDENTIFICATION</scope>
</reference>
<organism evidence="13 14">
    <name type="scientific">Esox lucius</name>
    <name type="common">Northern pike</name>
    <dbReference type="NCBI Taxonomy" id="8010"/>
    <lineage>
        <taxon>Eukaryota</taxon>
        <taxon>Metazoa</taxon>
        <taxon>Chordata</taxon>
        <taxon>Craniata</taxon>
        <taxon>Vertebrata</taxon>
        <taxon>Euteleostomi</taxon>
        <taxon>Actinopterygii</taxon>
        <taxon>Neopterygii</taxon>
        <taxon>Teleostei</taxon>
        <taxon>Protacanthopterygii</taxon>
        <taxon>Esociformes</taxon>
        <taxon>Esocidae</taxon>
        <taxon>Esox</taxon>
    </lineage>
</organism>
<dbReference type="OrthoDB" id="2789670at2759"/>
<dbReference type="RefSeq" id="XP_010870780.1">
    <property type="nucleotide sequence ID" value="XM_010872478.4"/>
</dbReference>
<dbReference type="PRINTS" id="PR01686">
    <property type="entry name" value="EP450ICYP2D"/>
</dbReference>
<evidence type="ECO:0000256" key="2">
    <source>
        <dbReference type="ARBA" id="ARBA00004370"/>
    </source>
</evidence>
<dbReference type="GO" id="GO:0006082">
    <property type="term" value="P:organic acid metabolic process"/>
    <property type="evidence" value="ECO:0007669"/>
    <property type="project" value="TreeGrafter"/>
</dbReference>
<keyword evidence="7 10" id="KW-0408">Iron</keyword>
<name>A0A3P9AP62_ESOLU</name>
<accession>A0A3P9AP62</accession>
<dbReference type="FunFam" id="1.10.630.10:FF:000004">
    <property type="entry name" value="cytochrome P450 2D15 isoform X1"/>
    <property type="match status" value="1"/>
</dbReference>
<keyword evidence="14" id="KW-1185">Reference proteome</keyword>
<reference evidence="14" key="1">
    <citation type="journal article" date="2014" name="PLoS ONE">
        <title>The genome and linkage map of the northern pike (Esox lucius): conserved synteny revealed between the salmonid sister group and the Neoteleostei.</title>
        <authorList>
            <person name="Rondeau E.B."/>
            <person name="Minkley D.R."/>
            <person name="Leong J.S."/>
            <person name="Messmer A.M."/>
            <person name="Jantzen J.R."/>
            <person name="von Schalburg K.R."/>
            <person name="Lemon C."/>
            <person name="Bird N.H."/>
            <person name="Koop B.F."/>
        </authorList>
    </citation>
    <scope>NUCLEOTIDE SEQUENCE</scope>
</reference>
<dbReference type="GeneID" id="105011964"/>
<dbReference type="PANTHER" id="PTHR24300:SF326">
    <property type="entry name" value="CYTOCHROME P450-RELATED"/>
    <property type="match status" value="1"/>
</dbReference>
<keyword evidence="8 11" id="KW-0503">Monooxygenase</keyword>
<evidence type="ECO:0000256" key="9">
    <source>
        <dbReference type="ARBA" id="ARBA00023136"/>
    </source>
</evidence>
<evidence type="ECO:0000256" key="12">
    <source>
        <dbReference type="SAM" id="Phobius"/>
    </source>
</evidence>
<dbReference type="Gene3D" id="1.10.630.10">
    <property type="entry name" value="Cytochrome P450"/>
    <property type="match status" value="1"/>
</dbReference>
<keyword evidence="9 12" id="KW-0472">Membrane</keyword>
<reference evidence="13" key="2">
    <citation type="submission" date="2020-02" db="EMBL/GenBank/DDBJ databases">
        <title>Esox lucius (northern pike) genome, fEsoLuc1, primary haplotype.</title>
        <authorList>
            <person name="Myers G."/>
            <person name="Karagic N."/>
            <person name="Meyer A."/>
            <person name="Pippel M."/>
            <person name="Reichard M."/>
            <person name="Winkler S."/>
            <person name="Tracey A."/>
            <person name="Sims Y."/>
            <person name="Howe K."/>
            <person name="Rhie A."/>
            <person name="Formenti G."/>
            <person name="Durbin R."/>
            <person name="Fedrigo O."/>
            <person name="Jarvis E.D."/>
        </authorList>
    </citation>
    <scope>NUCLEOTIDE SEQUENCE [LARGE SCALE GENOMIC DNA]</scope>
</reference>
<keyword evidence="6 11" id="KW-0560">Oxidoreductase</keyword>
<evidence type="ECO:0000256" key="4">
    <source>
        <dbReference type="ARBA" id="ARBA00022617"/>
    </source>
</evidence>
<comment type="subcellular location">
    <subcellularLocation>
        <location evidence="2">Membrane</location>
    </subcellularLocation>
</comment>
<dbReference type="GO" id="GO:0016020">
    <property type="term" value="C:membrane"/>
    <property type="evidence" value="ECO:0007669"/>
    <property type="project" value="UniProtKB-SubCell"/>
</dbReference>
<dbReference type="InterPro" id="IPR017972">
    <property type="entry name" value="Cyt_P450_CS"/>
</dbReference>
<dbReference type="PRINTS" id="PR00463">
    <property type="entry name" value="EP450I"/>
</dbReference>
<dbReference type="STRING" id="8010.ENSELUP00000042816"/>
<dbReference type="InterPro" id="IPR002401">
    <property type="entry name" value="Cyt_P450_E_grp-I"/>
</dbReference>
<dbReference type="FunCoup" id="A0A3P9AP62">
    <property type="interactions" value="60"/>
</dbReference>
<dbReference type="GO" id="GO:0006805">
    <property type="term" value="P:xenobiotic metabolic process"/>
    <property type="evidence" value="ECO:0007669"/>
    <property type="project" value="TreeGrafter"/>
</dbReference>
<keyword evidence="12" id="KW-0812">Transmembrane</keyword>